<organism evidence="2 3">
    <name type="scientific">Lysobacter enzymogenes</name>
    <dbReference type="NCBI Taxonomy" id="69"/>
    <lineage>
        <taxon>Bacteria</taxon>
        <taxon>Pseudomonadati</taxon>
        <taxon>Pseudomonadota</taxon>
        <taxon>Gammaproteobacteria</taxon>
        <taxon>Lysobacterales</taxon>
        <taxon>Lysobacteraceae</taxon>
        <taxon>Lysobacter</taxon>
    </lineage>
</organism>
<gene>
    <name evidence="2" type="ORF">D9T17_11560</name>
</gene>
<evidence type="ECO:0000256" key="1">
    <source>
        <dbReference type="SAM" id="SignalP"/>
    </source>
</evidence>
<reference evidence="2 3" key="1">
    <citation type="submission" date="2018-10" db="EMBL/GenBank/DDBJ databases">
        <title>The genome of Lysobacter enzymogenes OH11.</title>
        <authorList>
            <person name="Liu F."/>
            <person name="Zhao Y."/>
            <person name="Qian G."/>
            <person name="Chen Y."/>
            <person name="Xu H."/>
        </authorList>
    </citation>
    <scope>NUCLEOTIDE SEQUENCE [LARGE SCALE GENOMIC DNA]</scope>
    <source>
        <strain evidence="2 3">OH11</strain>
    </source>
</reference>
<protein>
    <recommendedName>
        <fullName evidence="4">Secreted protein</fullName>
    </recommendedName>
</protein>
<dbReference type="AlphaFoldDB" id="A0A3N2RH93"/>
<dbReference type="EMBL" id="RCTY01000027">
    <property type="protein sequence ID" value="ROU06853.1"/>
    <property type="molecule type" value="Genomic_DNA"/>
</dbReference>
<dbReference type="Proteomes" id="UP000275910">
    <property type="component" value="Unassembled WGS sequence"/>
</dbReference>
<evidence type="ECO:0000313" key="3">
    <source>
        <dbReference type="Proteomes" id="UP000275910"/>
    </source>
</evidence>
<name>A0A3N2RH93_LYSEN</name>
<keyword evidence="1" id="KW-0732">Signal</keyword>
<evidence type="ECO:0008006" key="4">
    <source>
        <dbReference type="Google" id="ProtNLM"/>
    </source>
</evidence>
<comment type="caution">
    <text evidence="2">The sequence shown here is derived from an EMBL/GenBank/DDBJ whole genome shotgun (WGS) entry which is preliminary data.</text>
</comment>
<sequence length="158" mass="16725">MTLPSRLPALAAGALCLFLPLLAGATPPPDVQMRKSICSGAYLIDLKLDFTDAGINANVRASADLEPTGFSPPPPLPSYALYVDVAYRANATAPWQDSWQQITDATENGYPAQPVSKFIGGWKGPTCELRGVAIANVGCPDGTWAYETLQQSWPGCGV</sequence>
<proteinExistence type="predicted"/>
<evidence type="ECO:0000313" key="2">
    <source>
        <dbReference type="EMBL" id="ROU06853.1"/>
    </source>
</evidence>
<accession>A0A3N2RH93</accession>
<dbReference type="RefSeq" id="WP_123647554.1">
    <property type="nucleotide sequence ID" value="NZ_RCTY01000027.1"/>
</dbReference>
<feature type="chain" id="PRO_5017960428" description="Secreted protein" evidence="1">
    <location>
        <begin position="26"/>
        <end position="158"/>
    </location>
</feature>
<feature type="signal peptide" evidence="1">
    <location>
        <begin position="1"/>
        <end position="25"/>
    </location>
</feature>